<name>A0A0D2S3W1_GOSRA</name>
<proteinExistence type="predicted"/>
<gene>
    <name evidence="2" type="ORF">B456_006G155000</name>
</gene>
<evidence type="ECO:0000313" key="3">
    <source>
        <dbReference type="Proteomes" id="UP000032304"/>
    </source>
</evidence>
<sequence>MSLQEKFSLQNSFSVCSSNSHNKKLSFLFRGSFLSSTFLSPTFSLLLRLTLLLLLSFVGTMPQGNLETLVSACAGASCDNKIVCETLATTQNDPDDHLHTADTSLDDEIPADFPPESFWLSKDSEFDWFDRNAFYQRKESHKGNSAPNSTNLNPNLNPDSNSQRFSVRKPRASIIGLPKPQKSCFAETNNRKNTKPATTRLFPKRSGSVKTDPPVVEPSSPKVSCMGRVKSRRDRNRSLRKNSQKSAEAETVKEKTARRSRSGCFPNFCAIFGSTGKAREPRSLPPEAPSPPRNRDVRCRLPPDDREAISMEPEITETEPVSLGGMKRFASGRRSEPLI</sequence>
<dbReference type="PANTHER" id="PTHR34120:SF2">
    <property type="entry name" value="OS01G0860900 PROTEIN"/>
    <property type="match status" value="1"/>
</dbReference>
<dbReference type="eggNOG" id="ENOG502RXXH">
    <property type="taxonomic scope" value="Eukaryota"/>
</dbReference>
<dbReference type="EMBL" id="CM001745">
    <property type="protein sequence ID" value="KJB36361.1"/>
    <property type="molecule type" value="Genomic_DNA"/>
</dbReference>
<dbReference type="STRING" id="29730.A0A0D2S3W1"/>
<dbReference type="Proteomes" id="UP000032304">
    <property type="component" value="Chromosome 6"/>
</dbReference>
<feature type="region of interest" description="Disordered" evidence="1">
    <location>
        <begin position="139"/>
        <end position="258"/>
    </location>
</feature>
<feature type="compositionally biased region" description="Pro residues" evidence="1">
    <location>
        <begin position="283"/>
        <end position="292"/>
    </location>
</feature>
<feature type="compositionally biased region" description="Basic and acidic residues" evidence="1">
    <location>
        <begin position="247"/>
        <end position="257"/>
    </location>
</feature>
<feature type="compositionally biased region" description="Basic and acidic residues" evidence="1">
    <location>
        <begin position="293"/>
        <end position="309"/>
    </location>
</feature>
<dbReference type="AlphaFoldDB" id="A0A0D2S3W1"/>
<keyword evidence="3" id="KW-1185">Reference proteome</keyword>
<accession>A0A0D2S3W1</accession>
<organism evidence="2 3">
    <name type="scientific">Gossypium raimondii</name>
    <name type="common">Peruvian cotton</name>
    <name type="synonym">Gossypium klotzschianum subsp. raimondii</name>
    <dbReference type="NCBI Taxonomy" id="29730"/>
    <lineage>
        <taxon>Eukaryota</taxon>
        <taxon>Viridiplantae</taxon>
        <taxon>Streptophyta</taxon>
        <taxon>Embryophyta</taxon>
        <taxon>Tracheophyta</taxon>
        <taxon>Spermatophyta</taxon>
        <taxon>Magnoliopsida</taxon>
        <taxon>eudicotyledons</taxon>
        <taxon>Gunneridae</taxon>
        <taxon>Pentapetalae</taxon>
        <taxon>rosids</taxon>
        <taxon>malvids</taxon>
        <taxon>Malvales</taxon>
        <taxon>Malvaceae</taxon>
        <taxon>Malvoideae</taxon>
        <taxon>Gossypium</taxon>
    </lineage>
</organism>
<reference evidence="2 3" key="1">
    <citation type="journal article" date="2012" name="Nature">
        <title>Repeated polyploidization of Gossypium genomes and the evolution of spinnable cotton fibres.</title>
        <authorList>
            <person name="Paterson A.H."/>
            <person name="Wendel J.F."/>
            <person name="Gundlach H."/>
            <person name="Guo H."/>
            <person name="Jenkins J."/>
            <person name="Jin D."/>
            <person name="Llewellyn D."/>
            <person name="Showmaker K.C."/>
            <person name="Shu S."/>
            <person name="Udall J."/>
            <person name="Yoo M.J."/>
            <person name="Byers R."/>
            <person name="Chen W."/>
            <person name="Doron-Faigenboim A."/>
            <person name="Duke M.V."/>
            <person name="Gong L."/>
            <person name="Grimwood J."/>
            <person name="Grover C."/>
            <person name="Grupp K."/>
            <person name="Hu G."/>
            <person name="Lee T.H."/>
            <person name="Li J."/>
            <person name="Lin L."/>
            <person name="Liu T."/>
            <person name="Marler B.S."/>
            <person name="Page J.T."/>
            <person name="Roberts A.W."/>
            <person name="Romanel E."/>
            <person name="Sanders W.S."/>
            <person name="Szadkowski E."/>
            <person name="Tan X."/>
            <person name="Tang H."/>
            <person name="Xu C."/>
            <person name="Wang J."/>
            <person name="Wang Z."/>
            <person name="Zhang D."/>
            <person name="Zhang L."/>
            <person name="Ashrafi H."/>
            <person name="Bedon F."/>
            <person name="Bowers J.E."/>
            <person name="Brubaker C.L."/>
            <person name="Chee P.W."/>
            <person name="Das S."/>
            <person name="Gingle A.R."/>
            <person name="Haigler C.H."/>
            <person name="Harker D."/>
            <person name="Hoffmann L.V."/>
            <person name="Hovav R."/>
            <person name="Jones D.C."/>
            <person name="Lemke C."/>
            <person name="Mansoor S."/>
            <person name="ur Rahman M."/>
            <person name="Rainville L.N."/>
            <person name="Rambani A."/>
            <person name="Reddy U.K."/>
            <person name="Rong J.K."/>
            <person name="Saranga Y."/>
            <person name="Scheffler B.E."/>
            <person name="Scheffler J.A."/>
            <person name="Stelly D.M."/>
            <person name="Triplett B.A."/>
            <person name="Van Deynze A."/>
            <person name="Vaslin M.F."/>
            <person name="Waghmare V.N."/>
            <person name="Walford S.A."/>
            <person name="Wright R.J."/>
            <person name="Zaki E.A."/>
            <person name="Zhang T."/>
            <person name="Dennis E.S."/>
            <person name="Mayer K.F."/>
            <person name="Peterson D.G."/>
            <person name="Rokhsar D.S."/>
            <person name="Wang X."/>
            <person name="Schmutz J."/>
        </authorList>
    </citation>
    <scope>NUCLEOTIDE SEQUENCE [LARGE SCALE GENOMIC DNA]</scope>
</reference>
<dbReference type="PANTHER" id="PTHR34120">
    <property type="entry name" value="EXPRESSED PROTEIN"/>
    <property type="match status" value="1"/>
</dbReference>
<evidence type="ECO:0000313" key="2">
    <source>
        <dbReference type="EMBL" id="KJB36361.1"/>
    </source>
</evidence>
<protein>
    <submittedName>
        <fullName evidence="2">Uncharacterized protein</fullName>
    </submittedName>
</protein>
<feature type="compositionally biased region" description="Basic residues" evidence="1">
    <location>
        <begin position="229"/>
        <end position="243"/>
    </location>
</feature>
<feature type="compositionally biased region" description="Low complexity" evidence="1">
    <location>
        <begin position="144"/>
        <end position="162"/>
    </location>
</feature>
<feature type="region of interest" description="Disordered" evidence="1">
    <location>
        <begin position="276"/>
        <end position="339"/>
    </location>
</feature>
<dbReference type="Gramene" id="KJB36361">
    <property type="protein sequence ID" value="KJB36361"/>
    <property type="gene ID" value="B456_006G155000"/>
</dbReference>
<feature type="compositionally biased region" description="Low complexity" evidence="1">
    <location>
        <begin position="213"/>
        <end position="224"/>
    </location>
</feature>
<evidence type="ECO:0000256" key="1">
    <source>
        <dbReference type="SAM" id="MobiDB-lite"/>
    </source>
</evidence>